<dbReference type="AlphaFoldDB" id="A0A383AF13"/>
<proteinExistence type="predicted"/>
<dbReference type="PANTHER" id="PTHR40094">
    <property type="entry name" value="ALPHA-2-MACROGLOBULIN HOMOLOG"/>
    <property type="match status" value="1"/>
</dbReference>
<name>A0A383AF13_9ZZZZ</name>
<organism evidence="2">
    <name type="scientific">marine metagenome</name>
    <dbReference type="NCBI Taxonomy" id="408172"/>
    <lineage>
        <taxon>unclassified sequences</taxon>
        <taxon>metagenomes</taxon>
        <taxon>ecological metagenomes</taxon>
    </lineage>
</organism>
<dbReference type="PANTHER" id="PTHR40094:SF1">
    <property type="entry name" value="UBIQUITIN DOMAIN-CONTAINING PROTEIN"/>
    <property type="match status" value="1"/>
</dbReference>
<gene>
    <name evidence="2" type="ORF">METZ01_LOCUS458522</name>
</gene>
<accession>A0A383AF13</accession>
<dbReference type="EMBL" id="UINC01191170">
    <property type="protein sequence ID" value="SVE05668.1"/>
    <property type="molecule type" value="Genomic_DNA"/>
</dbReference>
<evidence type="ECO:0000259" key="1">
    <source>
        <dbReference type="Pfam" id="PF17973"/>
    </source>
</evidence>
<evidence type="ECO:0000313" key="2">
    <source>
        <dbReference type="EMBL" id="SVE05668.1"/>
    </source>
</evidence>
<protein>
    <recommendedName>
        <fullName evidence="1">Bacterial alpha-2-macroglobulin MG10 domain-containing protein</fullName>
    </recommendedName>
</protein>
<sequence length="246" mass="27026">MATNVSEALSSKQWPSTQSTAFSLLAMMRFAGEAAGGDLEGFYTLGKQKEQGFGTQMPLFSTALDLPEVKKVRLAVRNPSKSPLFVRVLARGVPKLSTETPAASGLALKVHYTDTEGGKVDVSSLTQGSDFQATITVTNNTLLGVVKDIALSQVVPSGWEIHNERLATSGPSTQHNFDYQDIRDDRIYTYFDLKRGESRSFNVRLNASYEGRFYMPQVSVEAMYDGSIYARDYGNWVEIIKPGSEG</sequence>
<dbReference type="InterPro" id="IPR041246">
    <property type="entry name" value="Bact_MG10"/>
</dbReference>
<dbReference type="GO" id="GO:0004866">
    <property type="term" value="F:endopeptidase inhibitor activity"/>
    <property type="evidence" value="ECO:0007669"/>
    <property type="project" value="TreeGrafter"/>
</dbReference>
<feature type="domain" description="Bacterial alpha-2-macroglobulin MG10" evidence="1">
    <location>
        <begin position="105"/>
        <end position="225"/>
    </location>
</feature>
<reference evidence="2" key="1">
    <citation type="submission" date="2018-05" db="EMBL/GenBank/DDBJ databases">
        <authorList>
            <person name="Lanie J.A."/>
            <person name="Ng W.-L."/>
            <person name="Kazmierczak K.M."/>
            <person name="Andrzejewski T.M."/>
            <person name="Davidsen T.M."/>
            <person name="Wayne K.J."/>
            <person name="Tettelin H."/>
            <person name="Glass J.I."/>
            <person name="Rusch D."/>
            <person name="Podicherti R."/>
            <person name="Tsui H.-C.T."/>
            <person name="Winkler M.E."/>
        </authorList>
    </citation>
    <scope>NUCLEOTIDE SEQUENCE</scope>
</reference>
<dbReference type="InterPro" id="IPR051802">
    <property type="entry name" value="YfhM-like"/>
</dbReference>
<dbReference type="Pfam" id="PF17973">
    <property type="entry name" value="bMG10"/>
    <property type="match status" value="1"/>
</dbReference>